<evidence type="ECO:0000313" key="3">
    <source>
        <dbReference type="Proteomes" id="UP001066276"/>
    </source>
</evidence>
<evidence type="ECO:0000256" key="1">
    <source>
        <dbReference type="SAM" id="MobiDB-lite"/>
    </source>
</evidence>
<protein>
    <submittedName>
        <fullName evidence="2">Uncharacterized protein</fullName>
    </submittedName>
</protein>
<sequence>MPTHSLANLDLEVRELFLATRREAEGEEPGAKPTAINSDDSWCPADPASGSSWSEQGSVAWGQWSAAQGRQRFLQSKATPVGAWEQCGTMMPEGPVGIAASLRPPEWS</sequence>
<name>A0AAV7RAS5_PLEWA</name>
<proteinExistence type="predicted"/>
<evidence type="ECO:0000313" key="2">
    <source>
        <dbReference type="EMBL" id="KAJ1149909.1"/>
    </source>
</evidence>
<accession>A0AAV7RAS5</accession>
<reference evidence="2" key="1">
    <citation type="journal article" date="2022" name="bioRxiv">
        <title>Sequencing and chromosome-scale assembly of the giantPleurodeles waltlgenome.</title>
        <authorList>
            <person name="Brown T."/>
            <person name="Elewa A."/>
            <person name="Iarovenko S."/>
            <person name="Subramanian E."/>
            <person name="Araus A.J."/>
            <person name="Petzold A."/>
            <person name="Susuki M."/>
            <person name="Suzuki K.-i.T."/>
            <person name="Hayashi T."/>
            <person name="Toyoda A."/>
            <person name="Oliveira C."/>
            <person name="Osipova E."/>
            <person name="Leigh N.D."/>
            <person name="Simon A."/>
            <person name="Yun M.H."/>
        </authorList>
    </citation>
    <scope>NUCLEOTIDE SEQUENCE</scope>
    <source>
        <strain evidence="2">20211129_DDA</strain>
        <tissue evidence="2">Liver</tissue>
    </source>
</reference>
<feature type="region of interest" description="Disordered" evidence="1">
    <location>
        <begin position="88"/>
        <end position="108"/>
    </location>
</feature>
<dbReference type="EMBL" id="JANPWB010000009">
    <property type="protein sequence ID" value="KAJ1149909.1"/>
    <property type="molecule type" value="Genomic_DNA"/>
</dbReference>
<dbReference type="AlphaFoldDB" id="A0AAV7RAS5"/>
<keyword evidence="3" id="KW-1185">Reference proteome</keyword>
<feature type="region of interest" description="Disordered" evidence="1">
    <location>
        <begin position="21"/>
        <end position="60"/>
    </location>
</feature>
<comment type="caution">
    <text evidence="2">The sequence shown here is derived from an EMBL/GenBank/DDBJ whole genome shotgun (WGS) entry which is preliminary data.</text>
</comment>
<organism evidence="2 3">
    <name type="scientific">Pleurodeles waltl</name>
    <name type="common">Iberian ribbed newt</name>
    <dbReference type="NCBI Taxonomy" id="8319"/>
    <lineage>
        <taxon>Eukaryota</taxon>
        <taxon>Metazoa</taxon>
        <taxon>Chordata</taxon>
        <taxon>Craniata</taxon>
        <taxon>Vertebrata</taxon>
        <taxon>Euteleostomi</taxon>
        <taxon>Amphibia</taxon>
        <taxon>Batrachia</taxon>
        <taxon>Caudata</taxon>
        <taxon>Salamandroidea</taxon>
        <taxon>Salamandridae</taxon>
        <taxon>Pleurodelinae</taxon>
        <taxon>Pleurodeles</taxon>
    </lineage>
</organism>
<dbReference type="Proteomes" id="UP001066276">
    <property type="component" value="Chromosome 5"/>
</dbReference>
<gene>
    <name evidence="2" type="ORF">NDU88_002708</name>
</gene>